<evidence type="ECO:0000313" key="4">
    <source>
        <dbReference type="Proteomes" id="UP000629098"/>
    </source>
</evidence>
<comment type="caution">
    <text evidence="3">The sequence shown here is derived from an EMBL/GenBank/DDBJ whole genome shotgun (WGS) entry which is preliminary data.</text>
</comment>
<feature type="domain" description="DUF306" evidence="2">
    <location>
        <begin position="155"/>
        <end position="270"/>
    </location>
</feature>
<dbReference type="PANTHER" id="PTHR35535">
    <property type="entry name" value="HEAT SHOCK PROTEIN HSLJ"/>
    <property type="match status" value="1"/>
</dbReference>
<proteinExistence type="predicted"/>
<dbReference type="Pfam" id="PF03724">
    <property type="entry name" value="META"/>
    <property type="match status" value="2"/>
</dbReference>
<dbReference type="RefSeq" id="WP_190833557.1">
    <property type="nucleotide sequence ID" value="NZ_CAWPPI010000078.1"/>
</dbReference>
<protein>
    <submittedName>
        <fullName evidence="3">META domain-containing protein</fullName>
    </submittedName>
</protein>
<feature type="signal peptide" evidence="1">
    <location>
        <begin position="1"/>
        <end position="31"/>
    </location>
</feature>
<keyword evidence="4" id="KW-1185">Reference proteome</keyword>
<accession>A0A8J7C780</accession>
<sequence>MNSSIATRLMHGMFGTLAALLVSHYPALAQATTTNLTGTSWKLISRSTAEQILEPISGTTITAQFSENQVNGSGGCNIYRATYQSNEAQLTVGSAAATRRACASEILEQESRYFEVLTGVQSYQINEQGQLEIFYETANESGVLTFANAENPTIDLAGTSWKLIGLGTPDNLSEPITGIGSRAITAVFADNRVSGTGSCNFYGATYQTSGNVLTVDPSSLFSTLIGCPEEIALQESRYFAALIGGQDYRINEQGQLEISYLTDSESGLLVFEPQ</sequence>
<dbReference type="Gene3D" id="2.40.128.270">
    <property type="match status" value="2"/>
</dbReference>
<keyword evidence="1" id="KW-0732">Signal</keyword>
<evidence type="ECO:0000259" key="2">
    <source>
        <dbReference type="Pfam" id="PF03724"/>
    </source>
</evidence>
<name>A0A8J7C780_9CYAN</name>
<dbReference type="InterPro" id="IPR053147">
    <property type="entry name" value="Hsp_HslJ-like"/>
</dbReference>
<dbReference type="EMBL" id="JACXAE010000078">
    <property type="protein sequence ID" value="MBD2775319.1"/>
    <property type="molecule type" value="Genomic_DNA"/>
</dbReference>
<feature type="domain" description="DUF306" evidence="2">
    <location>
        <begin position="34"/>
        <end position="146"/>
    </location>
</feature>
<dbReference type="Proteomes" id="UP000629098">
    <property type="component" value="Unassembled WGS sequence"/>
</dbReference>
<dbReference type="PANTHER" id="PTHR35535:SF2">
    <property type="entry name" value="DUF306 DOMAIN-CONTAINING PROTEIN"/>
    <property type="match status" value="1"/>
</dbReference>
<feature type="chain" id="PRO_5035279176" evidence="1">
    <location>
        <begin position="32"/>
        <end position="274"/>
    </location>
</feature>
<reference evidence="3" key="1">
    <citation type="submission" date="2020-09" db="EMBL/GenBank/DDBJ databases">
        <title>Iningainema tapete sp. nov. (Scytonemataceae, Cyanobacteria) from greenhouses in central Florida (USA) produces two types of nodularin with biosynthetic potential for microcystin-LR and anabaenopeptins.</title>
        <authorList>
            <person name="Berthold D.E."/>
            <person name="Lefler F.W."/>
            <person name="Huang I.-S."/>
            <person name="Abdulla H."/>
            <person name="Zimba P.V."/>
            <person name="Laughinghouse H.D. IV."/>
        </authorList>
    </citation>
    <scope>NUCLEOTIDE SEQUENCE</scope>
    <source>
        <strain evidence="3">BLCCT55</strain>
    </source>
</reference>
<evidence type="ECO:0000256" key="1">
    <source>
        <dbReference type="SAM" id="SignalP"/>
    </source>
</evidence>
<evidence type="ECO:0000313" key="3">
    <source>
        <dbReference type="EMBL" id="MBD2775319.1"/>
    </source>
</evidence>
<gene>
    <name evidence="3" type="ORF">ICL16_25475</name>
</gene>
<organism evidence="3 4">
    <name type="scientific">Iningainema tapete BLCC-T55</name>
    <dbReference type="NCBI Taxonomy" id="2748662"/>
    <lineage>
        <taxon>Bacteria</taxon>
        <taxon>Bacillati</taxon>
        <taxon>Cyanobacteriota</taxon>
        <taxon>Cyanophyceae</taxon>
        <taxon>Nostocales</taxon>
        <taxon>Scytonemataceae</taxon>
        <taxon>Iningainema tapete</taxon>
    </lineage>
</organism>
<dbReference type="InterPro" id="IPR005184">
    <property type="entry name" value="DUF306_Meta_HslJ"/>
</dbReference>
<dbReference type="AlphaFoldDB" id="A0A8J7C780"/>
<dbReference type="InterPro" id="IPR038670">
    <property type="entry name" value="HslJ-like_sf"/>
</dbReference>